<dbReference type="OrthoDB" id="2082007at2"/>
<evidence type="ECO:0000313" key="6">
    <source>
        <dbReference type="Proteomes" id="UP000271031"/>
    </source>
</evidence>
<sequence length="483" mass="55475">MRLVWNELTPNDRYLVRTVRPISFAEMGFATHLYLPLIGIDSYSLYQLLIHEVQENSGASAESTHRGLLLMTSLTLDRLLAGRERLEAMGLLEVRRRENRQRDYIFEYTLKPPMSPKQFFSEDIWPVMLLNQVGKTKFEQIKRRYADALAYALEEEYPFEENLTKPFYEVYHTLSASELDVRPGTETDRFLHQMEERYPAAAMDGSYVAQTPEQFSLSSLRLNLPKELNPTDIFTKENIEFFYKLMHFYQIDSWMLGVELGDWTLFKHGQLDPSALRKRLMQKYVNKEQSAPLAQDADLTAGTVPEPTNPGFSRVCRKYSPLLLLEQVVGGRINKTFVERAETLVFSDGLTAEVANALLLHTMRSTQMELPKAYVETIRDSWKAQQITTVEAAIKVLQERTEAQTKAVEQAKQPTKRETAVGTGNRRTKAIPQDKLPASVQRQLQREQENAETTDSAKTKKTVKDVPEINALLQSLRNRERGG</sequence>
<accession>A0A3M8DPU9</accession>
<dbReference type="RefSeq" id="WP_122917785.1">
    <property type="nucleotide sequence ID" value="NZ_RHHQ01000008.1"/>
</dbReference>
<feature type="domain" description="Replicative helicase loading/DNA remodeling protein DnaB N-terminal winged helix" evidence="4">
    <location>
        <begin position="9"/>
        <end position="178"/>
    </location>
</feature>
<feature type="region of interest" description="Disordered" evidence="2">
    <location>
        <begin position="407"/>
        <end position="483"/>
    </location>
</feature>
<evidence type="ECO:0000259" key="4">
    <source>
        <dbReference type="Pfam" id="PF25888"/>
    </source>
</evidence>
<keyword evidence="6" id="KW-1185">Reference proteome</keyword>
<evidence type="ECO:0000259" key="3">
    <source>
        <dbReference type="Pfam" id="PF07261"/>
    </source>
</evidence>
<gene>
    <name evidence="5" type="ORF">EDM56_10075</name>
</gene>
<dbReference type="EMBL" id="RHHQ01000008">
    <property type="protein sequence ID" value="RNB89529.1"/>
    <property type="molecule type" value="Genomic_DNA"/>
</dbReference>
<dbReference type="AlphaFoldDB" id="A0A3M8DPU9"/>
<reference evidence="5 6" key="1">
    <citation type="submission" date="2018-10" db="EMBL/GenBank/DDBJ databases">
        <title>Phylogenomics of Brevibacillus.</title>
        <authorList>
            <person name="Dunlap C."/>
        </authorList>
    </citation>
    <scope>NUCLEOTIDE SEQUENCE [LARGE SCALE GENOMIC DNA]</scope>
    <source>
        <strain evidence="5 6">JCM 15716</strain>
    </source>
</reference>
<feature type="domain" description="DnaB/C C-terminal" evidence="3">
    <location>
        <begin position="325"/>
        <end position="395"/>
    </location>
</feature>
<proteinExistence type="inferred from homology"/>
<evidence type="ECO:0000256" key="1">
    <source>
        <dbReference type="ARBA" id="ARBA00093462"/>
    </source>
</evidence>
<feature type="compositionally biased region" description="Basic and acidic residues" evidence="2">
    <location>
        <begin position="444"/>
        <end position="467"/>
    </location>
</feature>
<name>A0A3M8DPU9_9BACL</name>
<evidence type="ECO:0000313" key="5">
    <source>
        <dbReference type="EMBL" id="RNB89529.1"/>
    </source>
</evidence>
<organism evidence="5 6">
    <name type="scientific">Brevibacillus fluminis</name>
    <dbReference type="NCBI Taxonomy" id="511487"/>
    <lineage>
        <taxon>Bacteria</taxon>
        <taxon>Bacillati</taxon>
        <taxon>Bacillota</taxon>
        <taxon>Bacilli</taxon>
        <taxon>Bacillales</taxon>
        <taxon>Paenibacillaceae</taxon>
        <taxon>Brevibacillus</taxon>
    </lineage>
</organism>
<evidence type="ECO:0000256" key="2">
    <source>
        <dbReference type="SAM" id="MobiDB-lite"/>
    </source>
</evidence>
<comment type="caution">
    <text evidence="5">The sequence shown here is derived from an EMBL/GenBank/DDBJ whole genome shotgun (WGS) entry which is preliminary data.</text>
</comment>
<dbReference type="Pfam" id="PF07261">
    <property type="entry name" value="DnaB_2"/>
    <property type="match status" value="1"/>
</dbReference>
<comment type="similarity">
    <text evidence="1">Belongs to the DnaB/DnaD family.</text>
</comment>
<dbReference type="InterPro" id="IPR006343">
    <property type="entry name" value="DnaB/C_C"/>
</dbReference>
<protein>
    <submittedName>
        <fullName evidence="5">Transposase</fullName>
    </submittedName>
</protein>
<dbReference type="InterPro" id="IPR058660">
    <property type="entry name" value="WHD_DnaB"/>
</dbReference>
<dbReference type="Proteomes" id="UP000271031">
    <property type="component" value="Unassembled WGS sequence"/>
</dbReference>
<dbReference type="Pfam" id="PF25888">
    <property type="entry name" value="WHD_DnaB"/>
    <property type="match status" value="1"/>
</dbReference>